<evidence type="ECO:0000313" key="6">
    <source>
        <dbReference type="Proteomes" id="UP000270757"/>
    </source>
</evidence>
<dbReference type="Proteomes" id="UP000251035">
    <property type="component" value="Unassembled WGS sequence"/>
</dbReference>
<dbReference type="Proteomes" id="UP000306421">
    <property type="component" value="Unassembled WGS sequence"/>
</dbReference>
<gene>
    <name evidence="3" type="ORF">D6J04_07710</name>
    <name evidence="2" type="ORF">DB745_13460</name>
    <name evidence="4" type="ORF">DIZ81_10855</name>
</gene>
<proteinExistence type="predicted"/>
<name>A0A3A5LAX5_9GAMM</name>
<dbReference type="InterPro" id="IPR038346">
    <property type="entry name" value="DrrA_PI4P-bd_sf"/>
</dbReference>
<dbReference type="GO" id="GO:0031267">
    <property type="term" value="F:small GTPase binding"/>
    <property type="evidence" value="ECO:0007669"/>
    <property type="project" value="InterPro"/>
</dbReference>
<evidence type="ECO:0000313" key="2">
    <source>
        <dbReference type="EMBL" id="PUT45220.1"/>
    </source>
</evidence>
<protein>
    <recommendedName>
        <fullName evidence="1">DrrA phosphatidylinositol 4-phosphate binding domain-containing protein</fullName>
    </recommendedName>
</protein>
<dbReference type="GeneID" id="48946573"/>
<dbReference type="InterPro" id="IPR028057">
    <property type="entry name" value="DrrA_P4M"/>
</dbReference>
<evidence type="ECO:0000313" key="5">
    <source>
        <dbReference type="Proteomes" id="UP000251035"/>
    </source>
</evidence>
<dbReference type="RefSeq" id="WP_108293987.1">
    <property type="nucleotide sequence ID" value="NZ_CAAAIR010000008.1"/>
</dbReference>
<dbReference type="Gene3D" id="1.20.1280.280">
    <property type="match status" value="1"/>
</dbReference>
<sequence length="413" mass="47414">MPLSAKNITSYGVDVTPHYLGSENQSFKIFRYEKAVYAVRYDGEDAIDFVHLWGSHKGEMQSKNEYLGAGVFGQVFKKTEDKAFKELGSRHYKGTEIKKNLTILEQKFLLKEQGIDEYFVLGLWNIKDKSHVVFNMPKLSLKNPTKDHLKPLYEQFVLGLKKLNERGYHHPDLANHPWHTSPQNLLPTAEGIKAIDLDEGFCSNESSDEKKVFGRDQWLYVYNYRFPPENTVHNQWRQEIENWYNKHKGQALSDHLPALLTLHHQGKIALPASIVNELHLKNSEKAVEEYRAGSKENRTHAFHEVSVEDTTHDRFKSDYKGIKGDALKRSILRALKDELAEAETKEELLGIKTRFLSSPEMDILNTPQGKFTHKLNLKTDSNKAVEKLFAAAEKRINDADSVKTADKSVMGKF</sequence>
<comment type="caution">
    <text evidence="3">The sequence shown here is derived from an EMBL/GenBank/DDBJ whole genome shotgun (WGS) entry which is preliminary data.</text>
</comment>
<reference evidence="2 5" key="1">
    <citation type="submission" date="2018-04" db="EMBL/GenBank/DDBJ databases">
        <title>Whole genome sequence comparison of clinical and drinking water Legionella pneumophila isolates associated with the Flint Water Crisis.</title>
        <authorList>
            <person name="Garner E."/>
            <person name="Brown C."/>
            <person name="Schwake O."/>
            <person name="Coil D."/>
            <person name="Jospin G."/>
            <person name="Eisen J."/>
            <person name="Edwards M."/>
            <person name="Pruden A."/>
        </authorList>
    </citation>
    <scope>NUCLEOTIDE SEQUENCE [LARGE SCALE GENOMIC DNA]</scope>
    <source>
        <strain evidence="2 5">Genessee03</strain>
    </source>
</reference>
<dbReference type="CDD" id="cd22555">
    <property type="entry name" value="Lpg2603_kinase"/>
    <property type="match status" value="1"/>
</dbReference>
<reference evidence="3 6" key="3">
    <citation type="submission" date="2018-09" db="EMBL/GenBank/DDBJ databases">
        <title>Draft genome sequences of Legionella taurinensis isolated from water samples.</title>
        <authorList>
            <person name="Chakeri A."/>
            <person name="Allerberger F."/>
            <person name="Kundi M."/>
            <person name="Ruppitsch W."/>
            <person name="Schmid D."/>
        </authorList>
    </citation>
    <scope>NUCLEOTIDE SEQUENCE [LARGE SCALE GENOMIC DNA]</scope>
    <source>
        <strain evidence="3 6">4570-18-6</strain>
    </source>
</reference>
<feature type="domain" description="DrrA phosphatidylinositol 4-phosphate binding" evidence="1">
    <location>
        <begin position="295"/>
        <end position="398"/>
    </location>
</feature>
<dbReference type="Pfam" id="PF14860">
    <property type="entry name" value="DrrA_P4M"/>
    <property type="match status" value="1"/>
</dbReference>
<evidence type="ECO:0000313" key="7">
    <source>
        <dbReference type="Proteomes" id="UP000306421"/>
    </source>
</evidence>
<evidence type="ECO:0000259" key="1">
    <source>
        <dbReference type="Pfam" id="PF14860"/>
    </source>
</evidence>
<dbReference type="AlphaFoldDB" id="A0A3A5LAX5"/>
<evidence type="ECO:0000313" key="3">
    <source>
        <dbReference type="EMBL" id="RJT46907.1"/>
    </source>
</evidence>
<dbReference type="GO" id="GO:0044161">
    <property type="term" value="C:host cell cytoplasmic vesicle"/>
    <property type="evidence" value="ECO:0007669"/>
    <property type="project" value="InterPro"/>
</dbReference>
<dbReference type="SUPFAM" id="SSF56112">
    <property type="entry name" value="Protein kinase-like (PK-like)"/>
    <property type="match status" value="1"/>
</dbReference>
<dbReference type="Proteomes" id="UP000270757">
    <property type="component" value="Unassembled WGS sequence"/>
</dbReference>
<dbReference type="InterPro" id="IPR011009">
    <property type="entry name" value="Kinase-like_dom_sf"/>
</dbReference>
<organism evidence="3 6">
    <name type="scientific">Legionella taurinensis</name>
    <dbReference type="NCBI Taxonomy" id="70611"/>
    <lineage>
        <taxon>Bacteria</taxon>
        <taxon>Pseudomonadati</taxon>
        <taxon>Pseudomonadota</taxon>
        <taxon>Gammaproteobacteria</taxon>
        <taxon>Legionellales</taxon>
        <taxon>Legionellaceae</taxon>
        <taxon>Legionella</taxon>
    </lineage>
</organism>
<dbReference type="EMBL" id="QZWB01000007">
    <property type="protein sequence ID" value="RJT46907.1"/>
    <property type="molecule type" value="Genomic_DNA"/>
</dbReference>
<dbReference type="EMBL" id="QCXM01000017">
    <property type="protein sequence ID" value="PUT45220.1"/>
    <property type="molecule type" value="Genomic_DNA"/>
</dbReference>
<accession>A0A3A5LAX5</accession>
<keyword evidence="5" id="KW-1185">Reference proteome</keyword>
<dbReference type="OrthoDB" id="5649872at2"/>
<dbReference type="EMBL" id="QFGG01000010">
    <property type="protein sequence ID" value="TID40992.1"/>
    <property type="molecule type" value="Genomic_DNA"/>
</dbReference>
<reference evidence="4 7" key="2">
    <citation type="submission" date="2018-04" db="EMBL/GenBank/DDBJ databases">
        <title>Whole genome sequence comparison of clinical and drinking water Legionella pneumophila isolates.</title>
        <authorList>
            <person name="Garner E."/>
        </authorList>
    </citation>
    <scope>NUCLEOTIDE SEQUENCE [LARGE SCALE GENOMIC DNA]</scope>
    <source>
        <strain evidence="4 7">WH02</strain>
    </source>
</reference>
<evidence type="ECO:0000313" key="4">
    <source>
        <dbReference type="EMBL" id="TID40992.1"/>
    </source>
</evidence>